<dbReference type="Pfam" id="PF04110">
    <property type="entry name" value="APG12"/>
    <property type="match status" value="1"/>
</dbReference>
<dbReference type="NCBIfam" id="TIGR00158">
    <property type="entry name" value="L9"/>
    <property type="match status" value="1"/>
</dbReference>
<dbReference type="Pfam" id="PF03948">
    <property type="entry name" value="Ribosomal_L9_C"/>
    <property type="match status" value="1"/>
</dbReference>
<evidence type="ECO:0000256" key="16">
    <source>
        <dbReference type="ARBA" id="ARBA00035427"/>
    </source>
</evidence>
<evidence type="ECO:0000256" key="8">
    <source>
        <dbReference type="ARBA" id="ARBA00022786"/>
    </source>
</evidence>
<organism evidence="20 21">
    <name type="scientific">Cannabis sativa</name>
    <name type="common">Hemp</name>
    <name type="synonym">Marijuana</name>
    <dbReference type="NCBI Taxonomy" id="3483"/>
    <lineage>
        <taxon>Eukaryota</taxon>
        <taxon>Viridiplantae</taxon>
        <taxon>Streptophyta</taxon>
        <taxon>Embryophyta</taxon>
        <taxon>Tracheophyta</taxon>
        <taxon>Spermatophyta</taxon>
        <taxon>Magnoliopsida</taxon>
        <taxon>eudicotyledons</taxon>
        <taxon>Gunneridae</taxon>
        <taxon>Pentapetalae</taxon>
        <taxon>rosids</taxon>
        <taxon>fabids</taxon>
        <taxon>Rosales</taxon>
        <taxon>Cannabaceae</taxon>
        <taxon>Cannabis</taxon>
    </lineage>
</organism>
<evidence type="ECO:0000256" key="15">
    <source>
        <dbReference type="ARBA" id="ARBA00035193"/>
    </source>
</evidence>
<evidence type="ECO:0000256" key="4">
    <source>
        <dbReference type="ARBA" id="ARBA00022499"/>
    </source>
</evidence>
<name>A0A7J6DTA1_CANSA</name>
<dbReference type="InterPro" id="IPR020070">
    <property type="entry name" value="Ribosomal_bL9_N"/>
</dbReference>
<evidence type="ECO:0000256" key="11">
    <source>
        <dbReference type="ARBA" id="ARBA00022980"/>
    </source>
</evidence>
<dbReference type="CDD" id="cd01612">
    <property type="entry name" value="Ubl_ATG12"/>
    <property type="match status" value="1"/>
</dbReference>
<reference evidence="20 21" key="1">
    <citation type="journal article" date="2020" name="bioRxiv">
        <title>Sequence and annotation of 42 cannabis genomes reveals extensive copy number variation in cannabinoid synthesis and pathogen resistance genes.</title>
        <authorList>
            <person name="Mckernan K.J."/>
            <person name="Helbert Y."/>
            <person name="Kane L.T."/>
            <person name="Ebling H."/>
            <person name="Zhang L."/>
            <person name="Liu B."/>
            <person name="Eaton Z."/>
            <person name="Mclaughlin S."/>
            <person name="Kingan S."/>
            <person name="Baybayan P."/>
            <person name="Concepcion G."/>
            <person name="Jordan M."/>
            <person name="Riva A."/>
            <person name="Barbazuk W."/>
            <person name="Harkins T."/>
        </authorList>
    </citation>
    <scope>NUCLEOTIDE SEQUENCE [LARGE SCALE GENOMIC DNA]</scope>
    <source>
        <strain evidence="21">cv. Jamaican Lion 4</strain>
        <tissue evidence="20">Leaf</tissue>
    </source>
</reference>
<proteinExistence type="inferred from homology"/>
<evidence type="ECO:0000256" key="13">
    <source>
        <dbReference type="ARBA" id="ARBA00023274"/>
    </source>
</evidence>
<dbReference type="GO" id="GO:1990904">
    <property type="term" value="C:ribonucleoprotein complex"/>
    <property type="evidence" value="ECO:0007669"/>
    <property type="project" value="UniProtKB-KW"/>
</dbReference>
<keyword evidence="4" id="KW-1017">Isopeptide bond</keyword>
<evidence type="ECO:0000256" key="7">
    <source>
        <dbReference type="ARBA" id="ARBA00022730"/>
    </source>
</evidence>
<protein>
    <recommendedName>
        <fullName evidence="15">Large ribosomal subunit protein bL9c</fullName>
    </recommendedName>
    <alternativeName>
        <fullName evidence="16">50S ribosomal protein L9, chloroplastic</fullName>
    </alternativeName>
    <alternativeName>
        <fullName evidence="14">CL9</fullName>
    </alternativeName>
</protein>
<evidence type="ECO:0000256" key="2">
    <source>
        <dbReference type="ARBA" id="ARBA00004229"/>
    </source>
</evidence>
<evidence type="ECO:0000256" key="10">
    <source>
        <dbReference type="ARBA" id="ARBA00022946"/>
    </source>
</evidence>
<keyword evidence="17" id="KW-0175">Coiled coil</keyword>
<dbReference type="AlphaFoldDB" id="A0A7J6DTA1"/>
<keyword evidence="18" id="KW-1133">Transmembrane helix</keyword>
<evidence type="ECO:0000256" key="1">
    <source>
        <dbReference type="ARBA" id="ARBA00003058"/>
    </source>
</evidence>
<dbReference type="InterPro" id="IPR009027">
    <property type="entry name" value="Ribosomal_bL9/RNase_H1_N"/>
</dbReference>
<keyword evidence="18" id="KW-0812">Transmembrane</keyword>
<evidence type="ECO:0000256" key="3">
    <source>
        <dbReference type="ARBA" id="ARBA00010605"/>
    </source>
</evidence>
<evidence type="ECO:0000313" key="21">
    <source>
        <dbReference type="Proteomes" id="UP000583929"/>
    </source>
</evidence>
<keyword evidence="10" id="KW-0809">Transit peptide</keyword>
<dbReference type="HAMAP" id="MF_00503">
    <property type="entry name" value="Ribosomal_bL9"/>
    <property type="match status" value="1"/>
</dbReference>
<keyword evidence="6" id="KW-0934">Plastid</keyword>
<keyword evidence="8" id="KW-0833">Ubl conjugation pathway</keyword>
<dbReference type="PANTHER" id="PTHR21368">
    <property type="entry name" value="50S RIBOSOMAL PROTEIN L9"/>
    <property type="match status" value="1"/>
</dbReference>
<dbReference type="Gene3D" id="3.10.20.90">
    <property type="entry name" value="Phosphatidylinositol 3-kinase Catalytic Subunit, Chain A, domain 1"/>
    <property type="match status" value="1"/>
</dbReference>
<dbReference type="Gene3D" id="3.10.430.100">
    <property type="entry name" value="Ribosomal protein L9, C-terminal domain"/>
    <property type="match status" value="1"/>
</dbReference>
<dbReference type="Gene3D" id="3.40.5.10">
    <property type="entry name" value="Ribosomal protein L9, N-terminal domain"/>
    <property type="match status" value="1"/>
</dbReference>
<keyword evidence="18" id="KW-0472">Membrane</keyword>
<dbReference type="GO" id="GO:0019843">
    <property type="term" value="F:rRNA binding"/>
    <property type="evidence" value="ECO:0007669"/>
    <property type="project" value="UniProtKB-KW"/>
</dbReference>
<feature type="coiled-coil region" evidence="17">
    <location>
        <begin position="91"/>
        <end position="118"/>
    </location>
</feature>
<dbReference type="InterPro" id="IPR020594">
    <property type="entry name" value="Ribosomal_bL9_bac/chp"/>
</dbReference>
<dbReference type="InterPro" id="IPR007242">
    <property type="entry name" value="Atg12"/>
</dbReference>
<evidence type="ECO:0000256" key="14">
    <source>
        <dbReference type="ARBA" id="ARBA00031047"/>
    </source>
</evidence>
<keyword evidence="9" id="KW-0694">RNA-binding</keyword>
<feature type="domain" description="Ribosomal protein L9" evidence="19">
    <location>
        <begin position="60"/>
        <end position="87"/>
    </location>
</feature>
<dbReference type="Proteomes" id="UP000583929">
    <property type="component" value="Unassembled WGS sequence"/>
</dbReference>
<comment type="caution">
    <text evidence="20">The sequence shown here is derived from an EMBL/GenBank/DDBJ whole genome shotgun (WGS) entry which is preliminary data.</text>
</comment>
<dbReference type="InterPro" id="IPR020069">
    <property type="entry name" value="Ribosomal_bL9_C"/>
</dbReference>
<gene>
    <name evidence="20" type="ORF">G4B88_004543</name>
</gene>
<dbReference type="EMBL" id="JAATIQ010000669">
    <property type="protein sequence ID" value="KAF4348819.1"/>
    <property type="molecule type" value="Genomic_DNA"/>
</dbReference>
<comment type="subcellular location">
    <subcellularLocation>
        <location evidence="2">Plastid</location>
        <location evidence="2">Chloroplast</location>
    </subcellularLocation>
</comment>
<dbReference type="GO" id="GO:0009507">
    <property type="term" value="C:chloroplast"/>
    <property type="evidence" value="ECO:0007669"/>
    <property type="project" value="UniProtKB-SubCell"/>
</dbReference>
<evidence type="ECO:0000256" key="18">
    <source>
        <dbReference type="SAM" id="Phobius"/>
    </source>
</evidence>
<evidence type="ECO:0000313" key="20">
    <source>
        <dbReference type="EMBL" id="KAF4348819.1"/>
    </source>
</evidence>
<evidence type="ECO:0000256" key="17">
    <source>
        <dbReference type="SAM" id="Coils"/>
    </source>
</evidence>
<dbReference type="GO" id="GO:0006412">
    <property type="term" value="P:translation"/>
    <property type="evidence" value="ECO:0007669"/>
    <property type="project" value="InterPro"/>
</dbReference>
<keyword evidence="13" id="KW-0687">Ribonucleoprotein</keyword>
<dbReference type="GO" id="GO:0005840">
    <property type="term" value="C:ribosome"/>
    <property type="evidence" value="ECO:0007669"/>
    <property type="project" value="UniProtKB-KW"/>
</dbReference>
<evidence type="ECO:0000256" key="5">
    <source>
        <dbReference type="ARBA" id="ARBA00022528"/>
    </source>
</evidence>
<keyword evidence="7" id="KW-0699">rRNA-binding</keyword>
<dbReference type="PROSITE" id="PS00651">
    <property type="entry name" value="RIBOSOMAL_L9"/>
    <property type="match status" value="1"/>
</dbReference>
<dbReference type="InterPro" id="IPR029071">
    <property type="entry name" value="Ubiquitin-like_domsf"/>
</dbReference>
<dbReference type="GO" id="GO:0000045">
    <property type="term" value="P:autophagosome assembly"/>
    <property type="evidence" value="ECO:0007669"/>
    <property type="project" value="InterPro"/>
</dbReference>
<dbReference type="FunFam" id="3.40.5.10:FF:000006">
    <property type="entry name" value="50S ribosomal protein L9, chloroplastic"/>
    <property type="match status" value="1"/>
</dbReference>
<comment type="function">
    <text evidence="1">Binds to the 23S rRNA.</text>
</comment>
<dbReference type="SUPFAM" id="SSF54236">
    <property type="entry name" value="Ubiquitin-like"/>
    <property type="match status" value="1"/>
</dbReference>
<evidence type="ECO:0000256" key="6">
    <source>
        <dbReference type="ARBA" id="ARBA00022640"/>
    </source>
</evidence>
<comment type="similarity">
    <text evidence="3">Belongs to the bacterial ribosomal protein bL9 family.</text>
</comment>
<dbReference type="SUPFAM" id="SSF55658">
    <property type="entry name" value="L9 N-domain-like"/>
    <property type="match status" value="1"/>
</dbReference>
<dbReference type="Pfam" id="PF01281">
    <property type="entry name" value="Ribosomal_L9_N"/>
    <property type="match status" value="1"/>
</dbReference>
<dbReference type="InterPro" id="IPR036791">
    <property type="entry name" value="Ribosomal_bL9_C_sf"/>
</dbReference>
<keyword evidence="5" id="KW-0150">Chloroplast</keyword>
<dbReference type="GO" id="GO:0003735">
    <property type="term" value="F:structural constituent of ribosome"/>
    <property type="evidence" value="ECO:0007669"/>
    <property type="project" value="InterPro"/>
</dbReference>
<feature type="transmembrane region" description="Helical" evidence="18">
    <location>
        <begin position="241"/>
        <end position="265"/>
    </location>
</feature>
<accession>A0A7J6DTA1</accession>
<dbReference type="FunFam" id="3.10.430.100:FF:000005">
    <property type="entry name" value="50S ribosomal protein L9"/>
    <property type="match status" value="1"/>
</dbReference>
<keyword evidence="12" id="KW-0072">Autophagy</keyword>
<sequence>MASTTLSWSSSTWVQSFSTGKVFKEPTKLSDKRATFLILAQKKAKKTRAIILKEDVSELGKKGQLLNVKAGFYRNYLLPTGKAQIVTPDLVKEMKMEEERIEAEKKRVKEEAEQLALIFETVGAFKVKRKGGKGKQIFGTVTAQDLVDIIKAQLQRDVDKRLVALPEIRETGEYVAELKLHPEVTARIHNNLKAAMATITMDSPTAVRKVVVHLRATGDAPILKQAKFKASFFMEKIQFCIWGFLFLPIAMIFNCCWIILVGWLMQIPGTDKFAKVIDFLRRQLHRDTMFVYVNSAFSPNPDESVIDLYNVTDTVLAGTMGFRNEYTKLNKASTNSFM</sequence>
<keyword evidence="21" id="KW-1185">Reference proteome</keyword>
<keyword evidence="11" id="KW-0689">Ribosomal protein</keyword>
<dbReference type="InterPro" id="IPR000244">
    <property type="entry name" value="Ribosomal_bL9"/>
</dbReference>
<evidence type="ECO:0000259" key="19">
    <source>
        <dbReference type="PROSITE" id="PS00651"/>
    </source>
</evidence>
<dbReference type="SUPFAM" id="SSF55653">
    <property type="entry name" value="Ribosomal protein L9 C-domain"/>
    <property type="match status" value="1"/>
</dbReference>
<dbReference type="InterPro" id="IPR036935">
    <property type="entry name" value="Ribosomal_bL9_N_sf"/>
</dbReference>
<evidence type="ECO:0000256" key="12">
    <source>
        <dbReference type="ARBA" id="ARBA00023006"/>
    </source>
</evidence>
<evidence type="ECO:0000256" key="9">
    <source>
        <dbReference type="ARBA" id="ARBA00022884"/>
    </source>
</evidence>